<dbReference type="KEGG" id="hara:AArcS_2267"/>
<dbReference type="RefSeq" id="WP_238477516.1">
    <property type="nucleotide sequence ID" value="NZ_CP064786.1"/>
</dbReference>
<gene>
    <name evidence="2" type="ORF">AArcS_2267</name>
</gene>
<keyword evidence="3" id="KW-1185">Reference proteome</keyword>
<organism evidence="2 3">
    <name type="scientific">Natranaeroarchaeum sulfidigenes</name>
    <dbReference type="NCBI Taxonomy" id="2784880"/>
    <lineage>
        <taxon>Archaea</taxon>
        <taxon>Methanobacteriati</taxon>
        <taxon>Methanobacteriota</taxon>
        <taxon>Stenosarchaea group</taxon>
        <taxon>Halobacteria</taxon>
        <taxon>Halobacteriales</taxon>
        <taxon>Natronoarchaeaceae</taxon>
        <taxon>Natranaeroarchaeum</taxon>
    </lineage>
</organism>
<accession>A0A897MSC6</accession>
<evidence type="ECO:0000313" key="3">
    <source>
        <dbReference type="Proteomes" id="UP000663586"/>
    </source>
</evidence>
<name>A0A897MSC6_9EURY</name>
<evidence type="ECO:0000313" key="2">
    <source>
        <dbReference type="EMBL" id="QSG03464.1"/>
    </source>
</evidence>
<dbReference type="Pfam" id="PF26239">
    <property type="entry name" value="DUF8054"/>
    <property type="match status" value="1"/>
</dbReference>
<dbReference type="InterPro" id="IPR058367">
    <property type="entry name" value="DUF8054"/>
</dbReference>
<dbReference type="AlphaFoldDB" id="A0A897MSC6"/>
<evidence type="ECO:0000259" key="1">
    <source>
        <dbReference type="Pfam" id="PF26239"/>
    </source>
</evidence>
<sequence length="188" mass="20737">MKVPRGRLLRSRVVSNPATAFSSVLDDSLTGYLVFEPQDTLLLDDQGRGVMTVRNGVPVLVYHTGTDRGGADGLADLAVPGPYKVDVFELSDEEIERIHDADELRVRPGEPAERVAGAPNLADRTRSRAREHGLLPDDVADVSTNEDAVVSFLSDEERIEAIKRQAREDAKRQATEWGLNDEFAEVDR</sequence>
<dbReference type="GeneID" id="70685643"/>
<reference evidence="2" key="1">
    <citation type="submission" date="2020-11" db="EMBL/GenBank/DDBJ databases">
        <title>Carbohydrate-dependent, anaerobic sulfur respiration: A novel catabolism in halophilic archaea.</title>
        <authorList>
            <person name="Sorokin D.Y."/>
            <person name="Messina E."/>
            <person name="Smedile F."/>
            <person name="La Cono V."/>
            <person name="Hallsworth J.E."/>
            <person name="Yakimov M.M."/>
        </authorList>
    </citation>
    <scope>NUCLEOTIDE SEQUENCE</scope>
    <source>
        <strain evidence="2">AArc-S</strain>
    </source>
</reference>
<protein>
    <recommendedName>
        <fullName evidence="1">DUF8054 domain-containing protein</fullName>
    </recommendedName>
</protein>
<proteinExistence type="predicted"/>
<dbReference type="Proteomes" id="UP000663586">
    <property type="component" value="Chromosome"/>
</dbReference>
<feature type="domain" description="DUF8054" evidence="1">
    <location>
        <begin position="2"/>
        <end position="179"/>
    </location>
</feature>
<dbReference type="EMBL" id="CP064786">
    <property type="protein sequence ID" value="QSG03464.1"/>
    <property type="molecule type" value="Genomic_DNA"/>
</dbReference>